<dbReference type="InterPro" id="IPR042099">
    <property type="entry name" value="ANL_N_sf"/>
</dbReference>
<dbReference type="Pfam" id="PF00501">
    <property type="entry name" value="AMP-binding"/>
    <property type="match status" value="1"/>
</dbReference>
<dbReference type="Gene3D" id="3.40.50.12780">
    <property type="entry name" value="N-terminal domain of ligase-like"/>
    <property type="match status" value="1"/>
</dbReference>
<comment type="similarity">
    <text evidence="1">Belongs to the ATP-dependent AMP-binding enzyme family.</text>
</comment>
<reference evidence="3 4" key="1">
    <citation type="submission" date="2017-02" db="EMBL/GenBank/DDBJ databases">
        <title>Complete genome sequences of Mycobacterium kansasii strains isolated from rhesus macaques.</title>
        <authorList>
            <person name="Panda A."/>
            <person name="Nagaraj S."/>
            <person name="Zhao X."/>
            <person name="Tettelin H."/>
            <person name="Detolla L.J."/>
        </authorList>
    </citation>
    <scope>NUCLEOTIDE SEQUENCE [LARGE SCALE GENOMIC DNA]</scope>
    <source>
        <strain evidence="3 4">11-3813</strain>
    </source>
</reference>
<sequence>MHMLASTPHTFSAAPNFAFELATKRVSDDEMAGHDLGEVLTILSGSERVHPASIKRFADRFARFNLHEKVIRPSYGLAEATVFVATSRPNHPPKFVDFETEKLTDGEAKPCNNGDGTALVSYVLPQSPIVRIVDPETRTECPEGTVGEIWVHGDNVANGYWQKPEENARTFGAKIVNPLPGTPKVLG</sequence>
<dbReference type="PANTHER" id="PTHR22754:SF32">
    <property type="entry name" value="DISCO-INTERACTING PROTEIN 2"/>
    <property type="match status" value="1"/>
</dbReference>
<dbReference type="Proteomes" id="UP000189229">
    <property type="component" value="Unassembled WGS sequence"/>
</dbReference>
<organism evidence="3 4">
    <name type="scientific">Mycobacterium kansasii</name>
    <dbReference type="NCBI Taxonomy" id="1768"/>
    <lineage>
        <taxon>Bacteria</taxon>
        <taxon>Bacillati</taxon>
        <taxon>Actinomycetota</taxon>
        <taxon>Actinomycetes</taxon>
        <taxon>Mycobacteriales</taxon>
        <taxon>Mycobacteriaceae</taxon>
        <taxon>Mycobacterium</taxon>
    </lineage>
</organism>
<dbReference type="SUPFAM" id="SSF56801">
    <property type="entry name" value="Acetyl-CoA synthetase-like"/>
    <property type="match status" value="1"/>
</dbReference>
<protein>
    <submittedName>
        <fullName evidence="3">AMP-binding enzyme family protein</fullName>
    </submittedName>
</protein>
<dbReference type="PANTHER" id="PTHR22754">
    <property type="entry name" value="DISCO-INTERACTING PROTEIN 2 DIP2 -RELATED"/>
    <property type="match status" value="1"/>
</dbReference>
<dbReference type="GO" id="GO:0070566">
    <property type="term" value="F:adenylyltransferase activity"/>
    <property type="evidence" value="ECO:0007669"/>
    <property type="project" value="TreeGrafter"/>
</dbReference>
<proteinExistence type="inferred from homology"/>
<dbReference type="GO" id="GO:0005886">
    <property type="term" value="C:plasma membrane"/>
    <property type="evidence" value="ECO:0007669"/>
    <property type="project" value="TreeGrafter"/>
</dbReference>
<dbReference type="AlphaFoldDB" id="A0A1V3XRR3"/>
<comment type="caution">
    <text evidence="3">The sequence shown here is derived from an EMBL/GenBank/DDBJ whole genome shotgun (WGS) entry which is preliminary data.</text>
</comment>
<evidence type="ECO:0000313" key="3">
    <source>
        <dbReference type="EMBL" id="OOK81879.1"/>
    </source>
</evidence>
<feature type="domain" description="AMP-dependent synthetase/ligase" evidence="2">
    <location>
        <begin position="8"/>
        <end position="161"/>
    </location>
</feature>
<gene>
    <name evidence="3" type="ORF">BZL30_0700</name>
</gene>
<dbReference type="EMBL" id="MVBM01000001">
    <property type="protein sequence ID" value="OOK81879.1"/>
    <property type="molecule type" value="Genomic_DNA"/>
</dbReference>
<dbReference type="GO" id="GO:0006633">
    <property type="term" value="P:fatty acid biosynthetic process"/>
    <property type="evidence" value="ECO:0007669"/>
    <property type="project" value="TreeGrafter"/>
</dbReference>
<dbReference type="InterPro" id="IPR000873">
    <property type="entry name" value="AMP-dep_synth/lig_dom"/>
</dbReference>
<evidence type="ECO:0000313" key="4">
    <source>
        <dbReference type="Proteomes" id="UP000189229"/>
    </source>
</evidence>
<accession>A0A1V3XRR3</accession>
<name>A0A1V3XRR3_MYCKA</name>
<evidence type="ECO:0000259" key="2">
    <source>
        <dbReference type="Pfam" id="PF00501"/>
    </source>
</evidence>
<evidence type="ECO:0000256" key="1">
    <source>
        <dbReference type="ARBA" id="ARBA00006432"/>
    </source>
</evidence>